<reference evidence="2 3" key="1">
    <citation type="journal article" date="2012" name="J. Bacteriol.">
        <title>Genome sequence of 'Candidatus Methanomethylophilus alvus' Mx1201, a methanogenic archaeon from the human gut belonging to a seventh order of methanogens.</title>
        <authorList>
            <person name="Borrel G."/>
            <person name="Harris H.M."/>
            <person name="Tottey W."/>
            <person name="Mihajlovski A."/>
            <person name="Parisot N."/>
            <person name="Peyretaillade E."/>
            <person name="Peyret P."/>
            <person name="Gribaldo S."/>
            <person name="O'Toole P.W."/>
            <person name="Brugere J.F."/>
        </authorList>
    </citation>
    <scope>NUCLEOTIDE SEQUENCE [LARGE SCALE GENOMIC DNA]</scope>
    <source>
        <strain evidence="2 3">Mx1201</strain>
    </source>
</reference>
<dbReference type="EMBL" id="CP004049">
    <property type="protein sequence ID" value="AGI85433.1"/>
    <property type="molecule type" value="Genomic_DNA"/>
</dbReference>
<dbReference type="HOGENOM" id="CLU_3075130_0_0_2"/>
<evidence type="ECO:0000313" key="2">
    <source>
        <dbReference type="EMBL" id="AGI85433.1"/>
    </source>
</evidence>
<organism evidence="2 3">
    <name type="scientific">Methanomethylophilus alvi (strain Mx1201)</name>
    <dbReference type="NCBI Taxonomy" id="1236689"/>
    <lineage>
        <taxon>Archaea</taxon>
        <taxon>Methanobacteriati</taxon>
        <taxon>Thermoplasmatota</taxon>
        <taxon>Thermoplasmata</taxon>
        <taxon>Methanomassiliicoccales</taxon>
        <taxon>Methanomethylophilaceae</taxon>
        <taxon>Methanomethylophilus</taxon>
    </lineage>
</organism>
<feature type="region of interest" description="Disordered" evidence="1">
    <location>
        <begin position="1"/>
        <end position="23"/>
    </location>
</feature>
<keyword evidence="3" id="KW-1185">Reference proteome</keyword>
<accession>M9SH16</accession>
<dbReference type="AlphaFoldDB" id="M9SH16"/>
<proteinExistence type="predicted"/>
<dbReference type="InParanoid" id="M9SH16"/>
<gene>
    <name evidence="2" type="ORF">MMALV_06940</name>
</gene>
<dbReference type="STRING" id="1236689.MMALV_06940"/>
<dbReference type="Proteomes" id="UP000012672">
    <property type="component" value="Chromosome"/>
</dbReference>
<sequence>MTGVQKGGVEKTPQTVIKNDAVRNRSVSDRTEWEKDLRELNSMYKECLWYLE</sequence>
<evidence type="ECO:0000256" key="1">
    <source>
        <dbReference type="SAM" id="MobiDB-lite"/>
    </source>
</evidence>
<name>M9SH16_METAX</name>
<dbReference type="KEGG" id="max:MMALV_06940"/>
<evidence type="ECO:0000313" key="3">
    <source>
        <dbReference type="Proteomes" id="UP000012672"/>
    </source>
</evidence>
<protein>
    <submittedName>
        <fullName evidence="2">Uncharacterized protein</fullName>
    </submittedName>
</protein>